<dbReference type="PANTHER" id="PTHR43861:SF1">
    <property type="entry name" value="TRANS-ACONITATE 2-METHYLTRANSFERASE"/>
    <property type="match status" value="1"/>
</dbReference>
<protein>
    <recommendedName>
        <fullName evidence="1">Methyltransferase type 11 domain-containing protein</fullName>
    </recommendedName>
</protein>
<reference evidence="2 3" key="1">
    <citation type="submission" date="2017-02" db="EMBL/GenBank/DDBJ databases">
        <authorList>
            <person name="Peterson S.W."/>
        </authorList>
    </citation>
    <scope>NUCLEOTIDE SEQUENCE [LARGE SCALE GENOMIC DNA]</scope>
    <source>
        <strain evidence="2 3">S285</strain>
    </source>
</reference>
<dbReference type="GO" id="GO:0008757">
    <property type="term" value="F:S-adenosylmethionine-dependent methyltransferase activity"/>
    <property type="evidence" value="ECO:0007669"/>
    <property type="project" value="InterPro"/>
</dbReference>
<dbReference type="PANTHER" id="PTHR43861">
    <property type="entry name" value="TRANS-ACONITATE 2-METHYLTRANSFERASE-RELATED"/>
    <property type="match status" value="1"/>
</dbReference>
<evidence type="ECO:0000313" key="2">
    <source>
        <dbReference type="EMBL" id="ARN81919.1"/>
    </source>
</evidence>
<dbReference type="SUPFAM" id="SSF53335">
    <property type="entry name" value="S-adenosyl-L-methionine-dependent methyltransferases"/>
    <property type="match status" value="1"/>
</dbReference>
<dbReference type="InterPro" id="IPR013216">
    <property type="entry name" value="Methyltransf_11"/>
</dbReference>
<dbReference type="OrthoDB" id="9765084at2"/>
<feature type="domain" description="Methyltransferase type 11" evidence="1">
    <location>
        <begin position="42"/>
        <end position="139"/>
    </location>
</feature>
<dbReference type="STRING" id="655015.B1812_13435"/>
<organism evidence="2 3">
    <name type="scientific">Methylocystis bryophila</name>
    <dbReference type="NCBI Taxonomy" id="655015"/>
    <lineage>
        <taxon>Bacteria</taxon>
        <taxon>Pseudomonadati</taxon>
        <taxon>Pseudomonadota</taxon>
        <taxon>Alphaproteobacteria</taxon>
        <taxon>Hyphomicrobiales</taxon>
        <taxon>Methylocystaceae</taxon>
        <taxon>Methylocystis</taxon>
    </lineage>
</organism>
<dbReference type="EMBL" id="CP019948">
    <property type="protein sequence ID" value="ARN81919.1"/>
    <property type="molecule type" value="Genomic_DNA"/>
</dbReference>
<dbReference type="Proteomes" id="UP000193978">
    <property type="component" value="Chromosome"/>
</dbReference>
<dbReference type="Gene3D" id="3.40.50.150">
    <property type="entry name" value="Vaccinia Virus protein VP39"/>
    <property type="match status" value="1"/>
</dbReference>
<dbReference type="KEGG" id="mbry:B1812_13435"/>
<gene>
    <name evidence="2" type="ORF">B1812_13435</name>
</gene>
<dbReference type="CDD" id="cd02440">
    <property type="entry name" value="AdoMet_MTases"/>
    <property type="match status" value="1"/>
</dbReference>
<evidence type="ECO:0000313" key="3">
    <source>
        <dbReference type="Proteomes" id="UP000193978"/>
    </source>
</evidence>
<dbReference type="Pfam" id="PF08241">
    <property type="entry name" value="Methyltransf_11"/>
    <property type="match status" value="1"/>
</dbReference>
<evidence type="ECO:0000259" key="1">
    <source>
        <dbReference type="Pfam" id="PF08241"/>
    </source>
</evidence>
<accession>A0A1W6MWN3</accession>
<dbReference type="InterPro" id="IPR029063">
    <property type="entry name" value="SAM-dependent_MTases_sf"/>
</dbReference>
<name>A0A1W6MWN3_9HYPH</name>
<dbReference type="RefSeq" id="WP_085772035.1">
    <property type="nucleotide sequence ID" value="NZ_AP027149.1"/>
</dbReference>
<sequence>MTTDYDPIAEQYRQAKRQPHRTHIEAYSLMHLVGELDGKAVLDVACGEGYYTRLLRRRGAERVVGVDLSPEMIALARSQESVEPLGIDYVVGDGKDLSFDESFDLVFAAYFLNYAHDAEELQTMCASLARCLKPGGRFVGVNCSPFADFALWRSYRKYGLDSHVSQPLRDGSPIVWTFFLEDGDSFDVENYFHDQPTYAAALSAAGFSEIRWPALQLSPEGDAAFGRSFWAEFLEHPPIALIECVK</sequence>
<proteinExistence type="predicted"/>
<dbReference type="AlphaFoldDB" id="A0A1W6MWN3"/>
<keyword evidence="3" id="KW-1185">Reference proteome</keyword>